<dbReference type="PROSITE" id="PS00411">
    <property type="entry name" value="KINESIN_MOTOR_1"/>
    <property type="match status" value="1"/>
</dbReference>
<evidence type="ECO:0000313" key="9">
    <source>
        <dbReference type="EMBL" id="CAD7659977.1"/>
    </source>
</evidence>
<dbReference type="OrthoDB" id="3176171at2759"/>
<feature type="non-terminal residue" evidence="9">
    <location>
        <position position="1"/>
    </location>
</feature>
<evidence type="ECO:0000313" key="10">
    <source>
        <dbReference type="Proteomes" id="UP000728032"/>
    </source>
</evidence>
<keyword evidence="4" id="KW-0206">Cytoskeleton</keyword>
<evidence type="ECO:0000256" key="6">
    <source>
        <dbReference type="RuleBase" id="RU000394"/>
    </source>
</evidence>
<comment type="subcellular location">
    <subcellularLocation>
        <location evidence="1">Cytoplasm</location>
        <location evidence="1">Cytoskeleton</location>
    </subcellularLocation>
</comment>
<proteinExistence type="inferred from homology"/>
<keyword evidence="7" id="KW-0175">Coiled coil</keyword>
<keyword evidence="3 6" id="KW-0067">ATP-binding</keyword>
<dbReference type="InterPro" id="IPR019821">
    <property type="entry name" value="Kinesin_motor_CS"/>
</dbReference>
<accession>A0A7R9MHD3</accession>
<dbReference type="GO" id="GO:0005524">
    <property type="term" value="F:ATP binding"/>
    <property type="evidence" value="ECO:0007669"/>
    <property type="project" value="UniProtKB-KW"/>
</dbReference>
<organism evidence="9">
    <name type="scientific">Oppiella nova</name>
    <dbReference type="NCBI Taxonomy" id="334625"/>
    <lineage>
        <taxon>Eukaryota</taxon>
        <taxon>Metazoa</taxon>
        <taxon>Ecdysozoa</taxon>
        <taxon>Arthropoda</taxon>
        <taxon>Chelicerata</taxon>
        <taxon>Arachnida</taxon>
        <taxon>Acari</taxon>
        <taxon>Acariformes</taxon>
        <taxon>Sarcoptiformes</taxon>
        <taxon>Oribatida</taxon>
        <taxon>Brachypylina</taxon>
        <taxon>Oppioidea</taxon>
        <taxon>Oppiidae</taxon>
        <taxon>Oppiella</taxon>
    </lineage>
</organism>
<reference evidence="9" key="1">
    <citation type="submission" date="2020-11" db="EMBL/GenBank/DDBJ databases">
        <authorList>
            <person name="Tran Van P."/>
        </authorList>
    </citation>
    <scope>NUCLEOTIDE SEQUENCE</scope>
</reference>
<evidence type="ECO:0000256" key="4">
    <source>
        <dbReference type="ARBA" id="ARBA00023212"/>
    </source>
</evidence>
<feature type="coiled-coil region" evidence="7">
    <location>
        <begin position="228"/>
        <end position="262"/>
    </location>
</feature>
<evidence type="ECO:0000256" key="3">
    <source>
        <dbReference type="ARBA" id="ARBA00022840"/>
    </source>
</evidence>
<dbReference type="GO" id="GO:0007018">
    <property type="term" value="P:microtubule-based movement"/>
    <property type="evidence" value="ECO:0007669"/>
    <property type="project" value="InterPro"/>
</dbReference>
<dbReference type="GO" id="GO:0003777">
    <property type="term" value="F:microtubule motor activity"/>
    <property type="evidence" value="ECO:0007669"/>
    <property type="project" value="InterPro"/>
</dbReference>
<comment type="caution">
    <text evidence="5">Lacks conserved residue(s) required for the propagation of feature annotation.</text>
</comment>
<dbReference type="AlphaFoldDB" id="A0A7R9MHD3"/>
<evidence type="ECO:0000256" key="1">
    <source>
        <dbReference type="ARBA" id="ARBA00004245"/>
    </source>
</evidence>
<evidence type="ECO:0000256" key="7">
    <source>
        <dbReference type="SAM" id="Coils"/>
    </source>
</evidence>
<dbReference type="EMBL" id="CAJPVJ010018894">
    <property type="protein sequence ID" value="CAG2177115.1"/>
    <property type="molecule type" value="Genomic_DNA"/>
</dbReference>
<keyword evidence="10" id="KW-1185">Reference proteome</keyword>
<name>A0A7R9MHD3_9ACAR</name>
<gene>
    <name evidence="9" type="ORF">ONB1V03_LOCUS16548</name>
</gene>
<protein>
    <recommendedName>
        <fullName evidence="6">Kinesin-like protein</fullName>
    </recommendedName>
</protein>
<dbReference type="GO" id="GO:0005874">
    <property type="term" value="C:microtubule"/>
    <property type="evidence" value="ECO:0007669"/>
    <property type="project" value="UniProtKB-KW"/>
</dbReference>
<feature type="domain" description="Kinesin motor" evidence="8">
    <location>
        <begin position="1"/>
        <end position="145"/>
    </location>
</feature>
<keyword evidence="4" id="KW-0963">Cytoplasm</keyword>
<dbReference type="Pfam" id="PF00225">
    <property type="entry name" value="Kinesin"/>
    <property type="match status" value="1"/>
</dbReference>
<sequence length="369" mass="41488">MGEKHKVMASTNMNKESSRSHTIFTITIEMIIGTDSKSSSLRVGKFNLVDLAGSERQSKTGTTGDRLKEAAKINLSLTSLSLVIAALTDSKATHIPYRNSKLTRILSDSLGGNSKTLLIACIGPAKVNIEESVSTLRFASTTKHIKNKAVINEDAKDALLRRFQQQIDELRHQLELEAEENEANGDSLIIRSEANGTMGAMIPNEILEKLKSLENKICVGGENLIEKAELQQQLIAKSEAELQERRNKEKELQTTLEMKQKEFLEMEDSYGTLQEEVNALNKKLKKAFYYLKDAKSELNDIQSEYEKLHEDLLDSIRTANKEIKLANCLISHYIPDSQHEVIQNASKYNELVGEWQLRCIAYTGNNMQQ</sequence>
<dbReference type="SUPFAM" id="SSF52540">
    <property type="entry name" value="P-loop containing nucleoside triphosphate hydrolases"/>
    <property type="match status" value="1"/>
</dbReference>
<evidence type="ECO:0000256" key="5">
    <source>
        <dbReference type="PROSITE-ProRule" id="PRU00283"/>
    </source>
</evidence>
<dbReference type="EMBL" id="OC933719">
    <property type="protein sequence ID" value="CAD7659977.1"/>
    <property type="molecule type" value="Genomic_DNA"/>
</dbReference>
<dbReference type="PROSITE" id="PS50067">
    <property type="entry name" value="KINESIN_MOTOR_2"/>
    <property type="match status" value="1"/>
</dbReference>
<dbReference type="InterPro" id="IPR001752">
    <property type="entry name" value="Kinesin_motor_dom"/>
</dbReference>
<dbReference type="PRINTS" id="PR00380">
    <property type="entry name" value="KINESINHEAVY"/>
</dbReference>
<dbReference type="Gene3D" id="3.40.850.10">
    <property type="entry name" value="Kinesin motor domain"/>
    <property type="match status" value="1"/>
</dbReference>
<evidence type="ECO:0000256" key="2">
    <source>
        <dbReference type="ARBA" id="ARBA00022741"/>
    </source>
</evidence>
<dbReference type="Proteomes" id="UP000728032">
    <property type="component" value="Unassembled WGS sequence"/>
</dbReference>
<dbReference type="InterPro" id="IPR036961">
    <property type="entry name" value="Kinesin_motor_dom_sf"/>
</dbReference>
<evidence type="ECO:0000259" key="8">
    <source>
        <dbReference type="PROSITE" id="PS50067"/>
    </source>
</evidence>
<keyword evidence="2 6" id="KW-0547">Nucleotide-binding</keyword>
<keyword evidence="6" id="KW-0493">Microtubule</keyword>
<dbReference type="PANTHER" id="PTHR47969">
    <property type="entry name" value="CHROMOSOME-ASSOCIATED KINESIN KIF4A-RELATED"/>
    <property type="match status" value="1"/>
</dbReference>
<dbReference type="SMART" id="SM00129">
    <property type="entry name" value="KISc"/>
    <property type="match status" value="1"/>
</dbReference>
<keyword evidence="6" id="KW-0505">Motor protein</keyword>
<dbReference type="InterPro" id="IPR027640">
    <property type="entry name" value="Kinesin-like_fam"/>
</dbReference>
<comment type="similarity">
    <text evidence="5 6">Belongs to the TRAFAC class myosin-kinesin ATPase superfamily. Kinesin family.</text>
</comment>
<dbReference type="InterPro" id="IPR027417">
    <property type="entry name" value="P-loop_NTPase"/>
</dbReference>
<dbReference type="GO" id="GO:0008017">
    <property type="term" value="F:microtubule binding"/>
    <property type="evidence" value="ECO:0007669"/>
    <property type="project" value="InterPro"/>
</dbReference>